<protein>
    <submittedName>
        <fullName evidence="2">Glycosyltransferase family 1 protein</fullName>
        <ecNumber evidence="2">2.4.-.-</ecNumber>
    </submittedName>
</protein>
<dbReference type="PANTHER" id="PTHR45947">
    <property type="entry name" value="SULFOQUINOVOSYL TRANSFERASE SQD2"/>
    <property type="match status" value="1"/>
</dbReference>
<dbReference type="Gene3D" id="3.40.50.2000">
    <property type="entry name" value="Glycogen Phosphorylase B"/>
    <property type="match status" value="2"/>
</dbReference>
<keyword evidence="3" id="KW-1185">Reference proteome</keyword>
<dbReference type="InterPro" id="IPR050194">
    <property type="entry name" value="Glycosyltransferase_grp1"/>
</dbReference>
<organism evidence="2 3">
    <name type="scientific">Qipengyuania profundimaris</name>
    <dbReference type="NCBI Taxonomy" id="3067652"/>
    <lineage>
        <taxon>Bacteria</taxon>
        <taxon>Pseudomonadati</taxon>
        <taxon>Pseudomonadota</taxon>
        <taxon>Alphaproteobacteria</taxon>
        <taxon>Sphingomonadales</taxon>
        <taxon>Erythrobacteraceae</taxon>
        <taxon>Qipengyuania</taxon>
    </lineage>
</organism>
<proteinExistence type="predicted"/>
<comment type="caution">
    <text evidence="2">The sequence shown here is derived from an EMBL/GenBank/DDBJ whole genome shotgun (WGS) entry which is preliminary data.</text>
</comment>
<name>A0ABT9HN87_9SPHN</name>
<dbReference type="CDD" id="cd03814">
    <property type="entry name" value="GT4-like"/>
    <property type="match status" value="1"/>
</dbReference>
<dbReference type="SUPFAM" id="SSF53756">
    <property type="entry name" value="UDP-Glycosyltransferase/glycogen phosphorylase"/>
    <property type="match status" value="1"/>
</dbReference>
<dbReference type="Pfam" id="PF13439">
    <property type="entry name" value="Glyco_transf_4"/>
    <property type="match status" value="1"/>
</dbReference>
<dbReference type="PANTHER" id="PTHR45947:SF3">
    <property type="entry name" value="SULFOQUINOVOSYL TRANSFERASE SQD2"/>
    <property type="match status" value="1"/>
</dbReference>
<evidence type="ECO:0000313" key="3">
    <source>
        <dbReference type="Proteomes" id="UP001240639"/>
    </source>
</evidence>
<feature type="domain" description="Glycosyltransferase subfamily 4-like N-terminal" evidence="1">
    <location>
        <begin position="19"/>
        <end position="183"/>
    </location>
</feature>
<dbReference type="InterPro" id="IPR028098">
    <property type="entry name" value="Glyco_trans_4-like_N"/>
</dbReference>
<dbReference type="EC" id="2.4.-.-" evidence="2"/>
<evidence type="ECO:0000259" key="1">
    <source>
        <dbReference type="Pfam" id="PF13439"/>
    </source>
</evidence>
<dbReference type="GO" id="GO:0016757">
    <property type="term" value="F:glycosyltransferase activity"/>
    <property type="evidence" value="ECO:0007669"/>
    <property type="project" value="UniProtKB-KW"/>
</dbReference>
<dbReference type="Proteomes" id="UP001240639">
    <property type="component" value="Unassembled WGS sequence"/>
</dbReference>
<gene>
    <name evidence="2" type="ORF">Q9K02_05545</name>
</gene>
<reference evidence="2 3" key="1">
    <citation type="submission" date="2023-08" db="EMBL/GenBank/DDBJ databases">
        <title>genomic of G39.</title>
        <authorList>
            <person name="Wang Y."/>
        </authorList>
    </citation>
    <scope>NUCLEOTIDE SEQUENCE [LARGE SCALE GENOMIC DNA]</scope>
    <source>
        <strain evidence="2 3">G39</strain>
    </source>
</reference>
<sequence>MNASDLRIAMFSGNYNMTVDGANKALNRLAEFLLRQGVTLRVYSPTIDTPAFEPQGDLVSLPSVPIPGRSEYRVPYGLNDEVRRDLEDFRPNMMHISSPDFSARAAVEWARKRDIPVLGSVHTRFETYPRYYKLGFLEPLVETYLRNLYRKCDALVTPSQSMVDTLHEQRMHRDISIWSRGVDRTIFHPSKRDMEWRRAQGLADDDVAIVFLGRLVMEKGLDIFADTIVELRKEQVPHKVLVIGDGPARGWFEKTLPGGTFVGFQGGADLGRALASGDIFLNPSVTETFGNVTLEAMACGLPVVAAGATGSASLVEDWETGRLVEAGKPREFAEALSPYCKNPELRARHGEAGARAASEYSWDAINQVVVDTYLRLLEQRKA</sequence>
<dbReference type="Pfam" id="PF13692">
    <property type="entry name" value="Glyco_trans_1_4"/>
    <property type="match status" value="1"/>
</dbReference>
<dbReference type="EMBL" id="JAVAIM010000001">
    <property type="protein sequence ID" value="MDP4574601.1"/>
    <property type="molecule type" value="Genomic_DNA"/>
</dbReference>
<keyword evidence="2" id="KW-0328">Glycosyltransferase</keyword>
<dbReference type="RefSeq" id="WP_305931989.1">
    <property type="nucleotide sequence ID" value="NZ_JAVAIM010000001.1"/>
</dbReference>
<accession>A0ABT9HN87</accession>
<evidence type="ECO:0000313" key="2">
    <source>
        <dbReference type="EMBL" id="MDP4574601.1"/>
    </source>
</evidence>
<keyword evidence="2" id="KW-0808">Transferase</keyword>